<keyword evidence="9" id="KW-1185">Reference proteome</keyword>
<dbReference type="KEGG" id="mpt:Mpe_B0544"/>
<dbReference type="FunFam" id="3.40.50.970:FF:000007">
    <property type="entry name" value="Acetolactate synthase"/>
    <property type="match status" value="1"/>
</dbReference>
<keyword evidence="8" id="KW-0808">Transferase</keyword>
<dbReference type="eggNOG" id="COG0028">
    <property type="taxonomic scope" value="Bacteria"/>
</dbReference>
<dbReference type="RefSeq" id="WP_011831867.1">
    <property type="nucleotide sequence ID" value="NC_008826.1"/>
</dbReference>
<feature type="domain" description="Thiamine pyrophosphate enzyme N-terminal TPP-binding" evidence="7">
    <location>
        <begin position="11"/>
        <end position="125"/>
    </location>
</feature>
<evidence type="ECO:0000313" key="8">
    <source>
        <dbReference type="EMBL" id="ABM97314.1"/>
    </source>
</evidence>
<dbReference type="Pfam" id="PF02775">
    <property type="entry name" value="TPP_enzyme_C"/>
    <property type="match status" value="1"/>
</dbReference>
<dbReference type="PANTHER" id="PTHR18968">
    <property type="entry name" value="THIAMINE PYROPHOSPHATE ENZYMES"/>
    <property type="match status" value="1"/>
</dbReference>
<dbReference type="GO" id="GO:0005948">
    <property type="term" value="C:acetolactate synthase complex"/>
    <property type="evidence" value="ECO:0007669"/>
    <property type="project" value="TreeGrafter"/>
</dbReference>
<feature type="domain" description="Thiamine pyrophosphate enzyme central" evidence="5">
    <location>
        <begin position="202"/>
        <end position="328"/>
    </location>
</feature>
<gene>
    <name evidence="8" type="ordered locus">Mpe_B0544</name>
</gene>
<evidence type="ECO:0000256" key="3">
    <source>
        <dbReference type="ARBA" id="ARBA00023052"/>
    </source>
</evidence>
<dbReference type="InterPro" id="IPR011766">
    <property type="entry name" value="TPP_enzyme_TPP-bd"/>
</dbReference>
<evidence type="ECO:0000259" key="7">
    <source>
        <dbReference type="Pfam" id="PF02776"/>
    </source>
</evidence>
<dbReference type="EC" id="2.2.1.6" evidence="8"/>
<organism evidence="8 9">
    <name type="scientific">Methylibium petroleiphilum (strain ATCC BAA-1232 / LMG 22953 / PM1)</name>
    <dbReference type="NCBI Taxonomy" id="420662"/>
    <lineage>
        <taxon>Bacteria</taxon>
        <taxon>Pseudomonadati</taxon>
        <taxon>Pseudomonadota</taxon>
        <taxon>Betaproteobacteria</taxon>
        <taxon>Burkholderiales</taxon>
        <taxon>Sphaerotilaceae</taxon>
        <taxon>Methylibium</taxon>
    </lineage>
</organism>
<keyword evidence="8" id="KW-0614">Plasmid</keyword>
<dbReference type="SUPFAM" id="SSF52518">
    <property type="entry name" value="Thiamin diphosphate-binding fold (THDP-binding)"/>
    <property type="match status" value="2"/>
</dbReference>
<dbReference type="EMBL" id="CP000556">
    <property type="protein sequence ID" value="ABM97314.1"/>
    <property type="molecule type" value="Genomic_DNA"/>
</dbReference>
<dbReference type="CDD" id="cd07035">
    <property type="entry name" value="TPP_PYR_POX_like"/>
    <property type="match status" value="1"/>
</dbReference>
<dbReference type="InterPro" id="IPR012001">
    <property type="entry name" value="Thiamin_PyroP_enz_TPP-bd_dom"/>
</dbReference>
<reference evidence="8 9" key="1">
    <citation type="journal article" date="2007" name="J. Bacteriol.">
        <title>Whole-genome analysis of the methyl tert-butyl ether-degrading beta-proteobacterium Methylibium petroleiphilum PM1.</title>
        <authorList>
            <person name="Kane S.R."/>
            <person name="Chakicherla A.Y."/>
            <person name="Chain P.S.G."/>
            <person name="Schmidt R."/>
            <person name="Shin M.W."/>
            <person name="Legler T.C."/>
            <person name="Scow K.M."/>
            <person name="Larimer F.W."/>
            <person name="Lucas S.M."/>
            <person name="Richardson P.M."/>
            <person name="Hristova K.R."/>
        </authorList>
    </citation>
    <scope>NUCLEOTIDE SEQUENCE [LARGE SCALE GENOMIC DNA]</scope>
    <source>
        <strain evidence="9">ATCC BAA-1232 / LMG 22953 / PM1</strain>
        <plasmid evidence="8 9">RPME01</plasmid>
    </source>
</reference>
<dbReference type="GO" id="GO:0009099">
    <property type="term" value="P:L-valine biosynthetic process"/>
    <property type="evidence" value="ECO:0007669"/>
    <property type="project" value="TreeGrafter"/>
</dbReference>
<dbReference type="Gene3D" id="3.40.50.970">
    <property type="match status" value="2"/>
</dbReference>
<dbReference type="GO" id="GO:0003984">
    <property type="term" value="F:acetolactate synthase activity"/>
    <property type="evidence" value="ECO:0007669"/>
    <property type="project" value="UniProtKB-EC"/>
</dbReference>
<dbReference type="InterPro" id="IPR029035">
    <property type="entry name" value="DHS-like_NAD/FAD-binding_dom"/>
</dbReference>
<dbReference type="Pfam" id="PF02776">
    <property type="entry name" value="TPP_enzyme_N"/>
    <property type="match status" value="1"/>
</dbReference>
<evidence type="ECO:0000259" key="5">
    <source>
        <dbReference type="Pfam" id="PF00205"/>
    </source>
</evidence>
<accession>A2SP25</accession>
<dbReference type="GO" id="GO:0030976">
    <property type="term" value="F:thiamine pyrophosphate binding"/>
    <property type="evidence" value="ECO:0007669"/>
    <property type="project" value="InterPro"/>
</dbReference>
<protein>
    <submittedName>
        <fullName evidence="8">Acetolactate synthase-like TPP-requiring enzyme</fullName>
        <ecNumber evidence="8">2.2.1.6</ecNumber>
    </submittedName>
</protein>
<feature type="domain" description="Thiamine pyrophosphate enzyme TPP-binding" evidence="6">
    <location>
        <begin position="410"/>
        <end position="541"/>
    </location>
</feature>
<evidence type="ECO:0000256" key="4">
    <source>
        <dbReference type="RuleBase" id="RU362132"/>
    </source>
</evidence>
<dbReference type="Gene3D" id="3.40.50.1220">
    <property type="entry name" value="TPP-binding domain"/>
    <property type="match status" value="1"/>
</dbReference>
<dbReference type="InterPro" id="IPR045229">
    <property type="entry name" value="TPP_enz"/>
</dbReference>
<dbReference type="InterPro" id="IPR029061">
    <property type="entry name" value="THDP-binding"/>
</dbReference>
<proteinExistence type="inferred from homology"/>
<geneLocation type="plasmid" evidence="8 9">
    <name>RPME01</name>
</geneLocation>
<dbReference type="CDD" id="cd02004">
    <property type="entry name" value="TPP_BZL_OCoD_HPCL"/>
    <property type="match status" value="1"/>
</dbReference>
<evidence type="ECO:0000256" key="2">
    <source>
        <dbReference type="ARBA" id="ARBA00007812"/>
    </source>
</evidence>
<evidence type="ECO:0000259" key="6">
    <source>
        <dbReference type="Pfam" id="PF02775"/>
    </source>
</evidence>
<sequence>MSPATVGVNSAAAVIARKLKALEVDRVFGLCGGHIMPIWMRLDAEGIRIIDVRDERAAVYMAHAYGELSGKPGVALVTAGPGVTNAMTGIANAHVSRAPVMILSGVPPRPQLSRGALQDLDHVGMVKGITRFALTVHEATQVPRAMNQAWAMALGDSGGEPGPVFLDFPTDTLRVDISPAEQGDEHARPIARGEIHADPTLVSEAADLILHARRPLVIGGRGARAAKAELEEFLAASGAVFLDTGECKGVLADDHPGLVNAMRATAMGEADLVITLGRKLDFQLAYGSPAVFSAARWLRIADNVAELQDNRRGAVELLASPRLALRALTAAGRGRASSVDRAWRDRLCTGHAERSAKLAKDMATAGDGSDGRMHPNRLLAGVQRAIGDDAVVVADGGDFLAFARVGIRCGTYLDPGPLGCIGVGTSFGIGAALACPQRTVAVLTGDGAFGFNAMEIDTAVRHGVPVLVVVANNGAWQIEVHDQTTTHGKVVGTRLQHADHAAMARAFGAHGERVESAEQLPLAIERAMAAIKSGQPALLDVLVSGEPMSSDARSGLAWVPDLQAIAAWDDAERQWRAGTTRIGIVK</sequence>
<dbReference type="AlphaFoldDB" id="A2SP25"/>
<dbReference type="GO" id="GO:0009097">
    <property type="term" value="P:isoleucine biosynthetic process"/>
    <property type="evidence" value="ECO:0007669"/>
    <property type="project" value="TreeGrafter"/>
</dbReference>
<dbReference type="GO" id="GO:0050660">
    <property type="term" value="F:flavin adenine dinucleotide binding"/>
    <property type="evidence" value="ECO:0007669"/>
    <property type="project" value="TreeGrafter"/>
</dbReference>
<dbReference type="GO" id="GO:0000287">
    <property type="term" value="F:magnesium ion binding"/>
    <property type="evidence" value="ECO:0007669"/>
    <property type="project" value="InterPro"/>
</dbReference>
<name>A2SP25_METPP</name>
<dbReference type="HOGENOM" id="CLU_013748_3_3_4"/>
<dbReference type="InterPro" id="IPR012000">
    <property type="entry name" value="Thiamin_PyroP_enz_cen_dom"/>
</dbReference>
<comment type="cofactor">
    <cofactor evidence="1">
        <name>thiamine diphosphate</name>
        <dbReference type="ChEBI" id="CHEBI:58937"/>
    </cofactor>
</comment>
<dbReference type="Proteomes" id="UP000000366">
    <property type="component" value="Plasmid RPME01"/>
</dbReference>
<comment type="similarity">
    <text evidence="2 4">Belongs to the TPP enzyme family.</text>
</comment>
<dbReference type="Pfam" id="PF00205">
    <property type="entry name" value="TPP_enzyme_M"/>
    <property type="match status" value="1"/>
</dbReference>
<evidence type="ECO:0000313" key="9">
    <source>
        <dbReference type="Proteomes" id="UP000000366"/>
    </source>
</evidence>
<evidence type="ECO:0000256" key="1">
    <source>
        <dbReference type="ARBA" id="ARBA00001964"/>
    </source>
</evidence>
<dbReference type="SUPFAM" id="SSF52467">
    <property type="entry name" value="DHS-like NAD/FAD-binding domain"/>
    <property type="match status" value="1"/>
</dbReference>
<keyword evidence="3 4" id="KW-0786">Thiamine pyrophosphate</keyword>
<dbReference type="PANTHER" id="PTHR18968:SF166">
    <property type="entry name" value="2-HYDROXYACYL-COA LYASE 2"/>
    <property type="match status" value="1"/>
</dbReference>